<dbReference type="EMBL" id="NTMR01000002">
    <property type="protein sequence ID" value="PBK05909.1"/>
    <property type="molecule type" value="Genomic_DNA"/>
</dbReference>
<dbReference type="Proteomes" id="UP000242313">
    <property type="component" value="Unassembled WGS sequence"/>
</dbReference>
<accession>A0A2A3MM64</accession>
<evidence type="ECO:0000313" key="2">
    <source>
        <dbReference type="Proteomes" id="UP000242313"/>
    </source>
</evidence>
<gene>
    <name evidence="1" type="ORF">CNQ84_00575</name>
</gene>
<organism evidence="1 2">
    <name type="scientific">Pseudomonas abyssi</name>
    <dbReference type="NCBI Taxonomy" id="170540"/>
    <lineage>
        <taxon>Bacteria</taxon>
        <taxon>Pseudomonadati</taxon>
        <taxon>Pseudomonadota</taxon>
        <taxon>Gammaproteobacteria</taxon>
        <taxon>Pseudomonadales</taxon>
        <taxon>Pseudomonadaceae</taxon>
        <taxon>Pseudomonas</taxon>
    </lineage>
</organism>
<comment type="caution">
    <text evidence="1">The sequence shown here is derived from an EMBL/GenBank/DDBJ whole genome shotgun (WGS) entry which is preliminary data.</text>
</comment>
<dbReference type="RefSeq" id="WP_096002985.1">
    <property type="nucleotide sequence ID" value="NZ_NTMR01000002.1"/>
</dbReference>
<evidence type="ECO:0000313" key="1">
    <source>
        <dbReference type="EMBL" id="PBK05909.1"/>
    </source>
</evidence>
<protein>
    <submittedName>
        <fullName evidence="1">Uncharacterized protein</fullName>
    </submittedName>
</protein>
<name>A0A2A3MM64_9PSED</name>
<dbReference type="AlphaFoldDB" id="A0A2A3MM64"/>
<keyword evidence="2" id="KW-1185">Reference proteome</keyword>
<proteinExistence type="predicted"/>
<reference evidence="1 2" key="1">
    <citation type="submission" date="2017-09" db="EMBL/GenBank/DDBJ databases">
        <title>Pseudomonas abyssi sp. nov. isolated from Abyssopelagic Water.</title>
        <authorList>
            <person name="Wei Y."/>
        </authorList>
    </citation>
    <scope>NUCLEOTIDE SEQUENCE [LARGE SCALE GENOMIC DNA]</scope>
    <source>
        <strain evidence="1 2">MT5</strain>
    </source>
</reference>
<sequence>MSNLITLGRKALIARLETITQANGYRTDAGNNVRSGWFSERVAAADASFPMVVVQRAKDQAPRFAGHGMRKLHGYAVVAGVEAGLDDYEDALDDLELDLLQCLMPIEGVPCEWTPEGIPHVTLGISEPVPPGDGLKAATIVIPIYLHQFIESHRD</sequence>